<dbReference type="InterPro" id="IPR036397">
    <property type="entry name" value="RNaseH_sf"/>
</dbReference>
<reference evidence="3" key="1">
    <citation type="journal article" date="2012" name="Science">
        <title>The Paleozoic origin of enzymatic lignin decomposition reconstructed from 31 fungal genomes.</title>
        <authorList>
            <person name="Floudas D."/>
            <person name="Binder M."/>
            <person name="Riley R."/>
            <person name="Barry K."/>
            <person name="Blanchette R.A."/>
            <person name="Henrissat B."/>
            <person name="Martinez A.T."/>
            <person name="Otillar R."/>
            <person name="Spatafora J.W."/>
            <person name="Yadav J.S."/>
            <person name="Aerts A."/>
            <person name="Benoit I."/>
            <person name="Boyd A."/>
            <person name="Carlson A."/>
            <person name="Copeland A."/>
            <person name="Coutinho P.M."/>
            <person name="de Vries R.P."/>
            <person name="Ferreira P."/>
            <person name="Findley K."/>
            <person name="Foster B."/>
            <person name="Gaskell J."/>
            <person name="Glotzer D."/>
            <person name="Gorecki P."/>
            <person name="Heitman J."/>
            <person name="Hesse C."/>
            <person name="Hori C."/>
            <person name="Igarashi K."/>
            <person name="Jurgens J.A."/>
            <person name="Kallen N."/>
            <person name="Kersten P."/>
            <person name="Kohler A."/>
            <person name="Kuees U."/>
            <person name="Kumar T.K.A."/>
            <person name="Kuo A."/>
            <person name="LaButti K."/>
            <person name="Larrondo L.F."/>
            <person name="Lindquist E."/>
            <person name="Ling A."/>
            <person name="Lombard V."/>
            <person name="Lucas S."/>
            <person name="Lundell T."/>
            <person name="Martin R."/>
            <person name="McLaughlin D.J."/>
            <person name="Morgenstern I."/>
            <person name="Morin E."/>
            <person name="Murat C."/>
            <person name="Nagy L.G."/>
            <person name="Nolan M."/>
            <person name="Ohm R.A."/>
            <person name="Patyshakuliyeva A."/>
            <person name="Rokas A."/>
            <person name="Ruiz-Duenas F.J."/>
            <person name="Sabat G."/>
            <person name="Salamov A."/>
            <person name="Samejima M."/>
            <person name="Schmutz J."/>
            <person name="Slot J.C."/>
            <person name="St John F."/>
            <person name="Stenlid J."/>
            <person name="Sun H."/>
            <person name="Sun S."/>
            <person name="Syed K."/>
            <person name="Tsang A."/>
            <person name="Wiebenga A."/>
            <person name="Young D."/>
            <person name="Pisabarro A."/>
            <person name="Eastwood D.C."/>
            <person name="Martin F."/>
            <person name="Cullen D."/>
            <person name="Grigoriev I.V."/>
            <person name="Hibbett D.S."/>
        </authorList>
    </citation>
    <scope>NUCLEOTIDE SEQUENCE [LARGE SCALE GENOMIC DNA]</scope>
    <source>
        <strain evidence="3">FP-91666</strain>
    </source>
</reference>
<dbReference type="AlphaFoldDB" id="R7RVE7"/>
<name>R7RVE7_STEHR</name>
<dbReference type="Proteomes" id="UP000053927">
    <property type="component" value="Unassembled WGS sequence"/>
</dbReference>
<sequence>YRLELRWVAGHEGVVGNELADGGAKSAARGLSSALADLPAILRSPLPYNSSALVQSFTSKITNSWASEWAL</sequence>
<gene>
    <name evidence="2" type="ORF">STEHIDRAFT_45014</name>
</gene>
<evidence type="ECO:0000259" key="1">
    <source>
        <dbReference type="PROSITE" id="PS50879"/>
    </source>
</evidence>
<accession>R7RVE7</accession>
<evidence type="ECO:0000313" key="2">
    <source>
        <dbReference type="EMBL" id="EIM78934.1"/>
    </source>
</evidence>
<dbReference type="eggNOG" id="ENOG502SC56">
    <property type="taxonomic scope" value="Eukaryota"/>
</dbReference>
<dbReference type="RefSeq" id="XP_007311967.1">
    <property type="nucleotide sequence ID" value="XM_007311905.1"/>
</dbReference>
<proteinExistence type="predicted"/>
<dbReference type="InterPro" id="IPR002156">
    <property type="entry name" value="RNaseH_domain"/>
</dbReference>
<dbReference type="PROSITE" id="PS50879">
    <property type="entry name" value="RNASE_H_1"/>
    <property type="match status" value="1"/>
</dbReference>
<keyword evidence="3" id="KW-1185">Reference proteome</keyword>
<feature type="non-terminal residue" evidence="2">
    <location>
        <position position="1"/>
    </location>
</feature>
<dbReference type="InterPro" id="IPR012337">
    <property type="entry name" value="RNaseH-like_sf"/>
</dbReference>
<dbReference type="Gene3D" id="3.30.420.10">
    <property type="entry name" value="Ribonuclease H-like superfamily/Ribonuclease H"/>
    <property type="match status" value="1"/>
</dbReference>
<dbReference type="GO" id="GO:0003676">
    <property type="term" value="F:nucleic acid binding"/>
    <property type="evidence" value="ECO:0007669"/>
    <property type="project" value="InterPro"/>
</dbReference>
<feature type="domain" description="RNase H type-1" evidence="1">
    <location>
        <begin position="1"/>
        <end position="29"/>
    </location>
</feature>
<dbReference type="GO" id="GO:0004523">
    <property type="term" value="F:RNA-DNA hybrid ribonuclease activity"/>
    <property type="evidence" value="ECO:0007669"/>
    <property type="project" value="InterPro"/>
</dbReference>
<protein>
    <recommendedName>
        <fullName evidence="1">RNase H type-1 domain-containing protein</fullName>
    </recommendedName>
</protein>
<organism evidence="2 3">
    <name type="scientific">Stereum hirsutum (strain FP-91666)</name>
    <name type="common">White-rot fungus</name>
    <dbReference type="NCBI Taxonomy" id="721885"/>
    <lineage>
        <taxon>Eukaryota</taxon>
        <taxon>Fungi</taxon>
        <taxon>Dikarya</taxon>
        <taxon>Basidiomycota</taxon>
        <taxon>Agaricomycotina</taxon>
        <taxon>Agaricomycetes</taxon>
        <taxon>Russulales</taxon>
        <taxon>Stereaceae</taxon>
        <taxon>Stereum</taxon>
    </lineage>
</organism>
<evidence type="ECO:0000313" key="3">
    <source>
        <dbReference type="Proteomes" id="UP000053927"/>
    </source>
</evidence>
<dbReference type="SUPFAM" id="SSF53098">
    <property type="entry name" value="Ribonuclease H-like"/>
    <property type="match status" value="1"/>
</dbReference>
<dbReference type="EMBL" id="JH687523">
    <property type="protein sequence ID" value="EIM78934.1"/>
    <property type="molecule type" value="Genomic_DNA"/>
</dbReference>
<dbReference type="KEGG" id="shs:STEHIDRAFT_45014"/>
<dbReference type="OrthoDB" id="3265515at2759"/>
<feature type="non-terminal residue" evidence="2">
    <location>
        <position position="71"/>
    </location>
</feature>
<dbReference type="GeneID" id="18804694"/>